<keyword evidence="2" id="KW-0520">NAD</keyword>
<dbReference type="Pfam" id="PF02826">
    <property type="entry name" value="2-Hacid_dh_C"/>
    <property type="match status" value="1"/>
</dbReference>
<evidence type="ECO:0000313" key="4">
    <source>
        <dbReference type="EMBL" id="CAF1413333.1"/>
    </source>
</evidence>
<name>A0A815LZ50_9BILA</name>
<dbReference type="InterPro" id="IPR050223">
    <property type="entry name" value="D-isomer_2-hydroxyacid_DH"/>
</dbReference>
<dbReference type="GO" id="GO:0005829">
    <property type="term" value="C:cytosol"/>
    <property type="evidence" value="ECO:0007669"/>
    <property type="project" value="TreeGrafter"/>
</dbReference>
<dbReference type="SUPFAM" id="SSF51735">
    <property type="entry name" value="NAD(P)-binding Rossmann-fold domains"/>
    <property type="match status" value="1"/>
</dbReference>
<protein>
    <recommendedName>
        <fullName evidence="3">D-isomer specific 2-hydroxyacid dehydrogenase NAD-binding domain-containing protein</fullName>
    </recommendedName>
</protein>
<dbReference type="Gene3D" id="3.40.50.720">
    <property type="entry name" value="NAD(P)-binding Rossmann-like Domain"/>
    <property type="match status" value="2"/>
</dbReference>
<accession>A0A815LZ50</accession>
<dbReference type="GO" id="GO:0016618">
    <property type="term" value="F:hydroxypyruvate reductase [NAD(P)H] activity"/>
    <property type="evidence" value="ECO:0007669"/>
    <property type="project" value="TreeGrafter"/>
</dbReference>
<proteinExistence type="predicted"/>
<comment type="caution">
    <text evidence="4">The sequence shown here is derived from an EMBL/GenBank/DDBJ whole genome shotgun (WGS) entry which is preliminary data.</text>
</comment>
<evidence type="ECO:0000313" key="5">
    <source>
        <dbReference type="EMBL" id="CAF4185272.1"/>
    </source>
</evidence>
<evidence type="ECO:0000259" key="3">
    <source>
        <dbReference type="Pfam" id="PF02826"/>
    </source>
</evidence>
<reference evidence="4" key="1">
    <citation type="submission" date="2021-02" db="EMBL/GenBank/DDBJ databases">
        <authorList>
            <person name="Nowell W R."/>
        </authorList>
    </citation>
    <scope>NUCLEOTIDE SEQUENCE</scope>
</reference>
<evidence type="ECO:0000256" key="1">
    <source>
        <dbReference type="ARBA" id="ARBA00023002"/>
    </source>
</evidence>
<dbReference type="AlphaFoldDB" id="A0A815LZ50"/>
<dbReference type="EMBL" id="CAJOBD010012870">
    <property type="protein sequence ID" value="CAF4185272.1"/>
    <property type="molecule type" value="Genomic_DNA"/>
</dbReference>
<sequence length="110" mass="12300">MSAMNHYLISSDSIAQMKRRPILINVSRGGLIDTKALVQALKNGQISYAALDVIEDEPNVDEELAKLDNVLLTPHVAWYTEQSRRALGMKAVEDTLRVLRGEQPIYPVPK</sequence>
<dbReference type="Proteomes" id="UP000663836">
    <property type="component" value="Unassembled WGS sequence"/>
</dbReference>
<gene>
    <name evidence="5" type="ORF">JBS370_LOCUS35729</name>
    <name evidence="4" type="ORF">ZHD862_LOCUS33624</name>
</gene>
<evidence type="ECO:0000256" key="2">
    <source>
        <dbReference type="ARBA" id="ARBA00023027"/>
    </source>
</evidence>
<dbReference type="InterPro" id="IPR036291">
    <property type="entry name" value="NAD(P)-bd_dom_sf"/>
</dbReference>
<dbReference type="GO" id="GO:0030267">
    <property type="term" value="F:glyoxylate reductase (NADPH) activity"/>
    <property type="evidence" value="ECO:0007669"/>
    <property type="project" value="TreeGrafter"/>
</dbReference>
<dbReference type="InterPro" id="IPR006140">
    <property type="entry name" value="D-isomer_DH_NAD-bd"/>
</dbReference>
<dbReference type="GO" id="GO:0051287">
    <property type="term" value="F:NAD binding"/>
    <property type="evidence" value="ECO:0007669"/>
    <property type="project" value="InterPro"/>
</dbReference>
<dbReference type="Proteomes" id="UP000663864">
    <property type="component" value="Unassembled WGS sequence"/>
</dbReference>
<feature type="domain" description="D-isomer specific 2-hydroxyacid dehydrogenase NAD-binding" evidence="3">
    <location>
        <begin position="4"/>
        <end position="77"/>
    </location>
</feature>
<dbReference type="PANTHER" id="PTHR10996">
    <property type="entry name" value="2-HYDROXYACID DEHYDROGENASE-RELATED"/>
    <property type="match status" value="1"/>
</dbReference>
<keyword evidence="1" id="KW-0560">Oxidoreductase</keyword>
<dbReference type="EMBL" id="CAJNOT010004051">
    <property type="protein sequence ID" value="CAF1413333.1"/>
    <property type="molecule type" value="Genomic_DNA"/>
</dbReference>
<evidence type="ECO:0000313" key="6">
    <source>
        <dbReference type="Proteomes" id="UP000663864"/>
    </source>
</evidence>
<organism evidence="4 6">
    <name type="scientific">Rotaria sordida</name>
    <dbReference type="NCBI Taxonomy" id="392033"/>
    <lineage>
        <taxon>Eukaryota</taxon>
        <taxon>Metazoa</taxon>
        <taxon>Spiralia</taxon>
        <taxon>Gnathifera</taxon>
        <taxon>Rotifera</taxon>
        <taxon>Eurotatoria</taxon>
        <taxon>Bdelloidea</taxon>
        <taxon>Philodinida</taxon>
        <taxon>Philodinidae</taxon>
        <taxon>Rotaria</taxon>
    </lineage>
</organism>
<dbReference type="PANTHER" id="PTHR10996:SF178">
    <property type="entry name" value="2-HYDROXYACID DEHYDROGENASE YGL185C-RELATED"/>
    <property type="match status" value="1"/>
</dbReference>